<comment type="caution">
    <text evidence="2">The sequence shown here is derived from an EMBL/GenBank/DDBJ whole genome shotgun (WGS) entry which is preliminary data.</text>
</comment>
<organism evidence="2 3">
    <name type="scientific">Sphingomonas cynarae</name>
    <dbReference type="NCBI Taxonomy" id="930197"/>
    <lineage>
        <taxon>Bacteria</taxon>
        <taxon>Pseudomonadati</taxon>
        <taxon>Pseudomonadota</taxon>
        <taxon>Alphaproteobacteria</taxon>
        <taxon>Sphingomonadales</taxon>
        <taxon>Sphingomonadaceae</taxon>
        <taxon>Sphingomonas</taxon>
    </lineage>
</organism>
<accession>A0ABP7DVC7</accession>
<gene>
    <name evidence="2" type="ORF">GCM10022268_19680</name>
</gene>
<proteinExistence type="predicted"/>
<evidence type="ECO:0000313" key="3">
    <source>
        <dbReference type="Proteomes" id="UP001500523"/>
    </source>
</evidence>
<protein>
    <submittedName>
        <fullName evidence="2">AAA family ATPase</fullName>
    </submittedName>
</protein>
<dbReference type="EMBL" id="BAABBF010000004">
    <property type="protein sequence ID" value="GAA3710666.1"/>
    <property type="molecule type" value="Genomic_DNA"/>
</dbReference>
<sequence length="765" mass="84907">MGMITNIKSMQGMGIYADRSARSPSLEFRRYNLVYGFNGSGKSTLSRLFASLEAGGPHPKLPEGGSFEVALDDGSTFGCPTTPAGLEQRLLVFNSDYIERNLQWAVGRANPVFYIGADQAEAAAELTRIEADIVKADTRKVAAAATEKGAEKAFVSLKRERAKSVASRLHLGNRKYEAPNLVKDYETWKDYDQPALTDDELKSAEDVRRLDEPMPRLEPVSFDKTTIGTAYRFIAEVCGQSLATVALAEVQDHPDMLLWLKQGYEYHEARGLAECLLCGNPISSERRALLGGALDATVDQFIARLTKTDERLRGLIEASARLEGQLPATVDLAMEFRPRYKDDRERLAGDVRELVERLGTLQTALTAKLERPATPVDMTGVASEQDVLATAERLASGLATINEAIAAHNQSIADFAKHKDAAETSIRRHFVIDCRDDFAKAAADLAKASDELKAETDGAIVLRDKARDLRRRIRTHGPAASVINKLIAAYLGHGELTIDPVDEGYELQRHGRPITGVPSEGEKTAIAIAYFLSSIEADNRKLKDVIVVVDDPVSSLDTKALNFACSLVRTRLDKAAQVFVLTHNLQCMNEFRKAWKGKAKPREGVEPTATFLFIDVTIAEGQERRTSTIKEMSKLLREYDSEYHFLFSHVFRFVTRPDAYDDHGYMIPNLIRRVLDVFLAFKCPGGGGLPSQLEKLCKDYPSLDRERLTALERLTQVESHSDNVDDLLSFSTMTLEETREAANTLFVMMEVVDPKHLVRLKSLCS</sequence>
<dbReference type="InterPro" id="IPR026866">
    <property type="entry name" value="CR006_AAA"/>
</dbReference>
<dbReference type="PANTHER" id="PTHR32182">
    <property type="entry name" value="DNA REPLICATION AND REPAIR PROTEIN RECF"/>
    <property type="match status" value="1"/>
</dbReference>
<dbReference type="SUPFAM" id="SSF52540">
    <property type="entry name" value="P-loop containing nucleoside triphosphate hydrolases"/>
    <property type="match status" value="1"/>
</dbReference>
<keyword evidence="3" id="KW-1185">Reference proteome</keyword>
<evidence type="ECO:0000259" key="1">
    <source>
        <dbReference type="Pfam" id="PF13166"/>
    </source>
</evidence>
<dbReference type="InterPro" id="IPR027417">
    <property type="entry name" value="P-loop_NTPase"/>
</dbReference>
<feature type="domain" description="Protein CR006 P-loop" evidence="1">
    <location>
        <begin position="13"/>
        <end position="746"/>
    </location>
</feature>
<dbReference type="Proteomes" id="UP001500523">
    <property type="component" value="Unassembled WGS sequence"/>
</dbReference>
<dbReference type="Pfam" id="PF13166">
    <property type="entry name" value="AAA_13"/>
    <property type="match status" value="1"/>
</dbReference>
<reference evidence="3" key="1">
    <citation type="journal article" date="2019" name="Int. J. Syst. Evol. Microbiol.">
        <title>The Global Catalogue of Microorganisms (GCM) 10K type strain sequencing project: providing services to taxonomists for standard genome sequencing and annotation.</title>
        <authorList>
            <consortium name="The Broad Institute Genomics Platform"/>
            <consortium name="The Broad Institute Genome Sequencing Center for Infectious Disease"/>
            <person name="Wu L."/>
            <person name="Ma J."/>
        </authorList>
    </citation>
    <scope>NUCLEOTIDE SEQUENCE [LARGE SCALE GENOMIC DNA]</scope>
    <source>
        <strain evidence="3">JCM 17498</strain>
    </source>
</reference>
<evidence type="ECO:0000313" key="2">
    <source>
        <dbReference type="EMBL" id="GAA3710666.1"/>
    </source>
</evidence>
<dbReference type="PANTHER" id="PTHR32182:SF0">
    <property type="entry name" value="DNA REPLICATION AND REPAIR PROTEIN RECF"/>
    <property type="match status" value="1"/>
</dbReference>
<name>A0ABP7DVC7_9SPHN</name>
<dbReference type="Gene3D" id="3.40.50.300">
    <property type="entry name" value="P-loop containing nucleotide triphosphate hydrolases"/>
    <property type="match status" value="1"/>
</dbReference>